<dbReference type="InterPro" id="IPR018200">
    <property type="entry name" value="USP_CS"/>
</dbReference>
<keyword evidence="7 17" id="KW-0645">Protease</keyword>
<evidence type="ECO:0000256" key="10">
    <source>
        <dbReference type="ARBA" id="ARBA00022771"/>
    </source>
</evidence>
<feature type="region of interest" description="Disordered" evidence="18">
    <location>
        <begin position="259"/>
        <end position="438"/>
    </location>
</feature>
<keyword evidence="15" id="KW-0206">Cytoskeleton</keyword>
<evidence type="ECO:0000256" key="7">
    <source>
        <dbReference type="ARBA" id="ARBA00022670"/>
    </source>
</evidence>
<dbReference type="GO" id="GO:0005813">
    <property type="term" value="C:centrosome"/>
    <property type="evidence" value="ECO:0007669"/>
    <property type="project" value="UniProtKB-SubCell"/>
</dbReference>
<evidence type="ECO:0000313" key="22">
    <source>
        <dbReference type="Proteomes" id="UP000001811"/>
    </source>
</evidence>
<dbReference type="PROSITE" id="PS00973">
    <property type="entry name" value="USP_2"/>
    <property type="match status" value="1"/>
</dbReference>
<dbReference type="Gene3D" id="3.90.70.10">
    <property type="entry name" value="Cysteine proteinases"/>
    <property type="match status" value="2"/>
</dbReference>
<reference evidence="21" key="3">
    <citation type="submission" date="2025-09" db="UniProtKB">
        <authorList>
            <consortium name="Ensembl"/>
        </authorList>
    </citation>
    <scope>IDENTIFICATION</scope>
    <source>
        <strain evidence="21">Thorbecke</strain>
    </source>
</reference>
<evidence type="ECO:0000256" key="9">
    <source>
        <dbReference type="ARBA" id="ARBA00022737"/>
    </source>
</evidence>
<dbReference type="Gene3D" id="3.30.40.10">
    <property type="entry name" value="Zinc/RING finger domain, C3HC4 (zinc finger)"/>
    <property type="match status" value="1"/>
</dbReference>
<dbReference type="SMART" id="SM00695">
    <property type="entry name" value="DUSP"/>
    <property type="match status" value="1"/>
</dbReference>
<protein>
    <recommendedName>
        <fullName evidence="17">Ubiquitin carboxyl-terminal hydrolase</fullName>
        <ecNumber evidence="17">3.4.19.12</ecNumber>
    </recommendedName>
</protein>
<dbReference type="Ensembl" id="ENSOCUT00000040929.1">
    <property type="protein sequence ID" value="ENSOCUP00000028339.1"/>
    <property type="gene ID" value="ENSOCUG00000000679.3"/>
</dbReference>
<dbReference type="Pfam" id="PF00443">
    <property type="entry name" value="UCH"/>
    <property type="match status" value="1"/>
</dbReference>
<feature type="region of interest" description="Disordered" evidence="18">
    <location>
        <begin position="101"/>
        <end position="120"/>
    </location>
</feature>
<feature type="domain" description="UBP-type" evidence="20">
    <location>
        <begin position="6"/>
        <end position="111"/>
    </location>
</feature>
<evidence type="ECO:0000259" key="20">
    <source>
        <dbReference type="PROSITE" id="PS50271"/>
    </source>
</evidence>
<dbReference type="GO" id="GO:0004843">
    <property type="term" value="F:cysteine-type deubiquitinase activity"/>
    <property type="evidence" value="ECO:0007669"/>
    <property type="project" value="UniProtKB-UniRule"/>
</dbReference>
<dbReference type="GO" id="GO:0016579">
    <property type="term" value="P:protein deubiquitination"/>
    <property type="evidence" value="ECO:0007669"/>
    <property type="project" value="InterPro"/>
</dbReference>
<dbReference type="EC" id="3.4.19.12" evidence="17"/>
<dbReference type="PROSITE" id="PS50235">
    <property type="entry name" value="USP_3"/>
    <property type="match status" value="1"/>
</dbReference>
<keyword evidence="11 17" id="KW-0833">Ubl conjugation pathway</keyword>
<evidence type="ECO:0000256" key="15">
    <source>
        <dbReference type="ARBA" id="ARBA00023212"/>
    </source>
</evidence>
<dbReference type="InterPro" id="IPR001607">
    <property type="entry name" value="Znf_UBP"/>
</dbReference>
<comment type="function">
    <text evidence="17">Deubiquitinating enzyme that removes conjugated ubiquitin from specific proteins to regulate different cellular processes.</text>
</comment>
<keyword evidence="13 17" id="KW-0788">Thiol protease</keyword>
<dbReference type="GO" id="GO:0006897">
    <property type="term" value="P:endocytosis"/>
    <property type="evidence" value="ECO:0007669"/>
    <property type="project" value="UniProtKB-KW"/>
</dbReference>
<proteinExistence type="inferred from homology"/>
<dbReference type="InterPro" id="IPR028889">
    <property type="entry name" value="USP"/>
</dbReference>
<dbReference type="GO" id="GO:0006508">
    <property type="term" value="P:proteolysis"/>
    <property type="evidence" value="ECO:0007669"/>
    <property type="project" value="UniProtKB-KW"/>
</dbReference>
<dbReference type="InterPro" id="IPR035927">
    <property type="entry name" value="DUSP-like_sf"/>
</dbReference>
<sequence length="853" mass="94744">MGDSRELCPHLDSIGEVTKEDLLLKSKGTCQSCGVTGPNLWACLQVACPYVGCGESFADHSTIHAQAKKHNLTVNLTTLRVWCYACEKEVFLDQRLAAPPRGSSPTFSEQDSPPPSHPLRAVPIAVADEGESESEDDDLKPRGLTGMKNLGNSCYMNAALQALSNCPPLTQFFLECGGLVRTDKKPALCKSYQKLVSEVWHRKRPSYVVPTSLSHGIKLVNPMFRGYAQQDTQEFLRCLMDQLHEELKEPAVAAVAALTEARDSDSSDTEEKREGDRSPSEDEFLSCDSSSDRGEGDGQGRGGGGSQAETELLIPDEAGRAISEKERMKDRKFSWGQQRTNSEQVDEDADVDTAMATLDEQPTETQPPSPRSASPCRTPEPDNDAHMRSSSRPCSPTHRHGGHGKLPSSPPRASPVRVGPSYVLKKAQVPSAGSRRRKEQHYRSVISDIFDGSILSLVQCLTCDRVSTTVETFQDLSLPIPGKEDLAKLHSAIYQNVPAKPGACGDSYAAQGWLAFIVEYIRRFVVSCTPSWFWGPVVTLEDCLAAFFAADELKGDNMYSCERCKKLRNGVKYCKVLRLPEVLCIHLKRFRHEVMYSFKISSHVSFPLEGLDLRPFLAKECTSQITTYDLLSVICHHGTAGSGHYIAYCQNVINGQWYEFDDQYVTEVHETVVQNAEAYVLFYRKSSEEAVRERQQVVALAPMREPAFQHPLRSQGIPPNKYHYIDDLVVILPQNVWEHLYNRVGAEPAPSGLWCQLNKAFQAEEAPGGIYCISMQWFREWEAFVKGKDSGECSRAGRGLWADYGQISEETWTYLNSLYGGGPEVAIRQSAAQPQDPDGLHGEQKIEAETRAV</sequence>
<dbReference type="InterPro" id="IPR038765">
    <property type="entry name" value="Papain-like_cys_pep_sf"/>
</dbReference>
<dbReference type="SUPFAM" id="SSF57850">
    <property type="entry name" value="RING/U-box"/>
    <property type="match status" value="1"/>
</dbReference>
<keyword evidence="5" id="KW-0963">Cytoplasm</keyword>
<feature type="compositionally biased region" description="Basic and acidic residues" evidence="18">
    <location>
        <begin position="260"/>
        <end position="280"/>
    </location>
</feature>
<dbReference type="FunFam" id="3.90.70.10:FF:000120">
    <property type="entry name" value="Ubiquitinyl hydrolase 1"/>
    <property type="match status" value="1"/>
</dbReference>
<dbReference type="PROSITE" id="PS50271">
    <property type="entry name" value="ZF_UBP"/>
    <property type="match status" value="1"/>
</dbReference>
<name>A0A5F9C3M7_RABIT</name>
<evidence type="ECO:0000256" key="8">
    <source>
        <dbReference type="ARBA" id="ARBA00022723"/>
    </source>
</evidence>
<evidence type="ECO:0000313" key="21">
    <source>
        <dbReference type="Ensembl" id="ENSOCUP00000028339.1"/>
    </source>
</evidence>
<feature type="domain" description="USP" evidence="19">
    <location>
        <begin position="145"/>
        <end position="686"/>
    </location>
</feature>
<dbReference type="PANTHER" id="PTHR21646">
    <property type="entry name" value="UBIQUITIN CARBOXYL-TERMINAL HYDROLASE"/>
    <property type="match status" value="1"/>
</dbReference>
<evidence type="ECO:0000256" key="2">
    <source>
        <dbReference type="ARBA" id="ARBA00004300"/>
    </source>
</evidence>
<dbReference type="CDD" id="cd02674">
    <property type="entry name" value="Peptidase_C19R"/>
    <property type="match status" value="1"/>
</dbReference>
<dbReference type="GO" id="GO:0008270">
    <property type="term" value="F:zinc ion binding"/>
    <property type="evidence" value="ECO:0007669"/>
    <property type="project" value="UniProtKB-KW"/>
</dbReference>
<dbReference type="InterPro" id="IPR050185">
    <property type="entry name" value="Ub_carboxyl-term_hydrolase"/>
</dbReference>
<dbReference type="InterPro" id="IPR013083">
    <property type="entry name" value="Znf_RING/FYVE/PHD"/>
</dbReference>
<reference evidence="21 22" key="1">
    <citation type="journal article" date="2011" name="Nature">
        <title>A high-resolution map of human evolutionary constraint using 29 mammals.</title>
        <authorList>
            <person name="Lindblad-Toh K."/>
            <person name="Garber M."/>
            <person name="Zuk O."/>
            <person name="Lin M.F."/>
            <person name="Parker B.J."/>
            <person name="Washietl S."/>
            <person name="Kheradpour P."/>
            <person name="Ernst J."/>
            <person name="Jordan G."/>
            <person name="Mauceli E."/>
            <person name="Ward L.D."/>
            <person name="Lowe C.B."/>
            <person name="Holloway A.K."/>
            <person name="Clamp M."/>
            <person name="Gnerre S."/>
            <person name="Alfoldi J."/>
            <person name="Beal K."/>
            <person name="Chang J."/>
            <person name="Clawson H."/>
            <person name="Cuff J."/>
            <person name="Di Palma F."/>
            <person name="Fitzgerald S."/>
            <person name="Flicek P."/>
            <person name="Guttman M."/>
            <person name="Hubisz M.J."/>
            <person name="Jaffe D.B."/>
            <person name="Jungreis I."/>
            <person name="Kent W.J."/>
            <person name="Kostka D."/>
            <person name="Lara M."/>
            <person name="Martins A.L."/>
            <person name="Massingham T."/>
            <person name="Moltke I."/>
            <person name="Raney B.J."/>
            <person name="Rasmussen M.D."/>
            <person name="Robinson J."/>
            <person name="Stark A."/>
            <person name="Vilella A.J."/>
            <person name="Wen J."/>
            <person name="Xie X."/>
            <person name="Zody M.C."/>
            <person name="Baldwin J."/>
            <person name="Bloom T."/>
            <person name="Chin C.W."/>
            <person name="Heiman D."/>
            <person name="Nicol R."/>
            <person name="Nusbaum C."/>
            <person name="Young S."/>
            <person name="Wilkinson J."/>
            <person name="Worley K.C."/>
            <person name="Kovar C.L."/>
            <person name="Muzny D.M."/>
            <person name="Gibbs R.A."/>
            <person name="Cree A."/>
            <person name="Dihn H.H."/>
            <person name="Fowler G."/>
            <person name="Jhangiani S."/>
            <person name="Joshi V."/>
            <person name="Lee S."/>
            <person name="Lewis L.R."/>
            <person name="Nazareth L.V."/>
            <person name="Okwuonu G."/>
            <person name="Santibanez J."/>
            <person name="Warren W.C."/>
            <person name="Mardis E.R."/>
            <person name="Weinstock G.M."/>
            <person name="Wilson R.K."/>
            <person name="Delehaunty K."/>
            <person name="Dooling D."/>
            <person name="Fronik C."/>
            <person name="Fulton L."/>
            <person name="Fulton B."/>
            <person name="Graves T."/>
            <person name="Minx P."/>
            <person name="Sodergren E."/>
            <person name="Birney E."/>
            <person name="Margulies E.H."/>
            <person name="Herrero J."/>
            <person name="Green E.D."/>
            <person name="Haussler D."/>
            <person name="Siepel A."/>
            <person name="Goldman N."/>
            <person name="Pollard K.S."/>
            <person name="Pedersen J.S."/>
            <person name="Lander E.S."/>
            <person name="Kellis M."/>
        </authorList>
    </citation>
    <scope>NUCLEOTIDE SEQUENCE [LARGE SCALE GENOMIC DNA]</scope>
    <source>
        <strain evidence="22">Thorbecke</strain>
    </source>
</reference>
<keyword evidence="6" id="KW-0254">Endocytosis</keyword>
<keyword evidence="9" id="KW-0677">Repeat</keyword>
<evidence type="ECO:0000256" key="12">
    <source>
        <dbReference type="ARBA" id="ARBA00022801"/>
    </source>
</evidence>
<dbReference type="AlphaFoldDB" id="A0A5F9C3M7"/>
<accession>A0A5F9C3M7</accession>
<feature type="compositionally biased region" description="Basic and acidic residues" evidence="18">
    <location>
        <begin position="317"/>
        <end position="333"/>
    </location>
</feature>
<comment type="subcellular location">
    <subcellularLocation>
        <location evidence="2">Cytoplasm</location>
        <location evidence="2">Cytoskeleton</location>
        <location evidence="2">Microtubule organizing center</location>
        <location evidence="2">Centrosome</location>
    </subcellularLocation>
    <subcellularLocation>
        <location evidence="3">Cytoplasm</location>
        <location evidence="3">Perinuclear region</location>
    </subcellularLocation>
</comment>
<keyword evidence="8" id="KW-0479">Metal-binding</keyword>
<evidence type="ECO:0000256" key="4">
    <source>
        <dbReference type="ARBA" id="ARBA00008269"/>
    </source>
</evidence>
<dbReference type="PROSITE" id="PS00972">
    <property type="entry name" value="USP_1"/>
    <property type="match status" value="1"/>
</dbReference>
<evidence type="ECO:0000256" key="3">
    <source>
        <dbReference type="ARBA" id="ARBA00004556"/>
    </source>
</evidence>
<keyword evidence="12 17" id="KW-0378">Hydrolase</keyword>
<gene>
    <name evidence="21" type="primary">USP20</name>
</gene>
<evidence type="ECO:0000256" key="17">
    <source>
        <dbReference type="RuleBase" id="RU366025"/>
    </source>
</evidence>
<dbReference type="SUPFAM" id="SSF143791">
    <property type="entry name" value="DUSP-like"/>
    <property type="match status" value="1"/>
</dbReference>
<evidence type="ECO:0000256" key="11">
    <source>
        <dbReference type="ARBA" id="ARBA00022786"/>
    </source>
</evidence>
<feature type="compositionally biased region" description="Basic and acidic residues" evidence="18">
    <location>
        <begin position="838"/>
        <end position="853"/>
    </location>
</feature>
<comment type="catalytic activity">
    <reaction evidence="1 17">
        <text>Thiol-dependent hydrolysis of ester, thioester, amide, peptide and isopeptide bonds formed by the C-terminal Gly of ubiquitin (a 76-residue protein attached to proteins as an intracellular targeting signal).</text>
        <dbReference type="EC" id="3.4.19.12"/>
    </reaction>
</comment>
<dbReference type="PANTHER" id="PTHR21646:SF13">
    <property type="entry name" value="UBIQUITIN CARBOXYL-TERMINAL HYDROLASE 20"/>
    <property type="match status" value="1"/>
</dbReference>
<dbReference type="SMART" id="SM00290">
    <property type="entry name" value="ZnF_UBP"/>
    <property type="match status" value="1"/>
</dbReference>
<evidence type="ECO:0000256" key="5">
    <source>
        <dbReference type="ARBA" id="ARBA00022490"/>
    </source>
</evidence>
<evidence type="ECO:0000256" key="18">
    <source>
        <dbReference type="SAM" id="MobiDB-lite"/>
    </source>
</evidence>
<keyword evidence="22" id="KW-1185">Reference proteome</keyword>
<dbReference type="SUPFAM" id="SSF54001">
    <property type="entry name" value="Cysteine proteinases"/>
    <property type="match status" value="1"/>
</dbReference>
<evidence type="ECO:0000256" key="1">
    <source>
        <dbReference type="ARBA" id="ARBA00000707"/>
    </source>
</evidence>
<keyword evidence="14" id="KW-0862">Zinc</keyword>
<dbReference type="InterPro" id="IPR001394">
    <property type="entry name" value="Peptidase_C19_UCH"/>
</dbReference>
<evidence type="ECO:0000256" key="16">
    <source>
        <dbReference type="PROSITE-ProRule" id="PRU00502"/>
    </source>
</evidence>
<organism evidence="21 22">
    <name type="scientific">Oryctolagus cuniculus</name>
    <name type="common">Rabbit</name>
    <dbReference type="NCBI Taxonomy" id="9986"/>
    <lineage>
        <taxon>Eukaryota</taxon>
        <taxon>Metazoa</taxon>
        <taxon>Chordata</taxon>
        <taxon>Craniata</taxon>
        <taxon>Vertebrata</taxon>
        <taxon>Euteleostomi</taxon>
        <taxon>Mammalia</taxon>
        <taxon>Eutheria</taxon>
        <taxon>Euarchontoglires</taxon>
        <taxon>Glires</taxon>
        <taxon>Lagomorpha</taxon>
        <taxon>Leporidae</taxon>
        <taxon>Oryctolagus</taxon>
    </lineage>
</organism>
<evidence type="ECO:0000256" key="6">
    <source>
        <dbReference type="ARBA" id="ARBA00022583"/>
    </source>
</evidence>
<keyword evidence="10 16" id="KW-0863">Zinc-finger</keyword>
<feature type="region of interest" description="Disordered" evidence="18">
    <location>
        <begin position="832"/>
        <end position="853"/>
    </location>
</feature>
<dbReference type="Bgee" id="ENSOCUG00000000679">
    <property type="expression patterns" value="Expressed in ovary and 17 other cell types or tissues"/>
</dbReference>
<evidence type="ECO:0000256" key="14">
    <source>
        <dbReference type="ARBA" id="ARBA00022833"/>
    </source>
</evidence>
<dbReference type="Pfam" id="PF02148">
    <property type="entry name" value="zf-UBP"/>
    <property type="match status" value="1"/>
</dbReference>
<evidence type="ECO:0000256" key="13">
    <source>
        <dbReference type="ARBA" id="ARBA00022807"/>
    </source>
</evidence>
<evidence type="ECO:0000259" key="19">
    <source>
        <dbReference type="PROSITE" id="PS50235"/>
    </source>
</evidence>
<dbReference type="Proteomes" id="UP000001811">
    <property type="component" value="Unplaced"/>
</dbReference>
<dbReference type="FunFam" id="3.30.40.10:FF:000065">
    <property type="entry name" value="Ubiquitinyl hydrolase 1"/>
    <property type="match status" value="1"/>
</dbReference>
<dbReference type="InterPro" id="IPR006615">
    <property type="entry name" value="Pept_C19_DUSP"/>
</dbReference>
<dbReference type="GeneTree" id="ENSGT00940000158829"/>
<reference evidence="21" key="2">
    <citation type="submission" date="2025-08" db="UniProtKB">
        <authorList>
            <consortium name="Ensembl"/>
        </authorList>
    </citation>
    <scope>IDENTIFICATION</scope>
    <source>
        <strain evidence="21">Thorbecke</strain>
    </source>
</reference>
<comment type="similarity">
    <text evidence="4">Belongs to the peptidase C19 family. USP20/USP33 subfamily.</text>
</comment>
<dbReference type="GO" id="GO:0048471">
    <property type="term" value="C:perinuclear region of cytoplasm"/>
    <property type="evidence" value="ECO:0007669"/>
    <property type="project" value="UniProtKB-SubCell"/>
</dbReference>